<dbReference type="Proteomes" id="UP000499080">
    <property type="component" value="Unassembled WGS sequence"/>
</dbReference>
<sequence length="106" mass="12395">MVKIKFLRYSHTAAAVRVHLTENIPRFHSTNFDINQRKGILHRRRPMKSRKPIQQVGEPSRFSELLTFRNSFGKLCCEIQSREMVLAVRNEFQDSYGDLKITGDVC</sequence>
<organism evidence="1 2">
    <name type="scientific">Araneus ventricosus</name>
    <name type="common">Orbweaver spider</name>
    <name type="synonym">Epeira ventricosa</name>
    <dbReference type="NCBI Taxonomy" id="182803"/>
    <lineage>
        <taxon>Eukaryota</taxon>
        <taxon>Metazoa</taxon>
        <taxon>Ecdysozoa</taxon>
        <taxon>Arthropoda</taxon>
        <taxon>Chelicerata</taxon>
        <taxon>Arachnida</taxon>
        <taxon>Araneae</taxon>
        <taxon>Araneomorphae</taxon>
        <taxon>Entelegynae</taxon>
        <taxon>Araneoidea</taxon>
        <taxon>Araneidae</taxon>
        <taxon>Araneus</taxon>
    </lineage>
</organism>
<keyword evidence="2" id="KW-1185">Reference proteome</keyword>
<reference evidence="1 2" key="1">
    <citation type="journal article" date="2019" name="Sci. Rep.">
        <title>Orb-weaving spider Araneus ventricosus genome elucidates the spidroin gene catalogue.</title>
        <authorList>
            <person name="Kono N."/>
            <person name="Nakamura H."/>
            <person name="Ohtoshi R."/>
            <person name="Moran D.A.P."/>
            <person name="Shinohara A."/>
            <person name="Yoshida Y."/>
            <person name="Fujiwara M."/>
            <person name="Mori M."/>
            <person name="Tomita M."/>
            <person name="Arakawa K."/>
        </authorList>
    </citation>
    <scope>NUCLEOTIDE SEQUENCE [LARGE SCALE GENOMIC DNA]</scope>
</reference>
<proteinExistence type="predicted"/>
<dbReference type="EMBL" id="BGPR01009865">
    <property type="protein sequence ID" value="GBN42810.1"/>
    <property type="molecule type" value="Genomic_DNA"/>
</dbReference>
<gene>
    <name evidence="1" type="ORF">AVEN_97351_1</name>
</gene>
<evidence type="ECO:0000313" key="1">
    <source>
        <dbReference type="EMBL" id="GBN42810.1"/>
    </source>
</evidence>
<protein>
    <submittedName>
        <fullName evidence="1">Uncharacterized protein</fullName>
    </submittedName>
</protein>
<dbReference type="AlphaFoldDB" id="A0A4Y2NX19"/>
<evidence type="ECO:0000313" key="2">
    <source>
        <dbReference type="Proteomes" id="UP000499080"/>
    </source>
</evidence>
<name>A0A4Y2NX19_ARAVE</name>
<comment type="caution">
    <text evidence="1">The sequence shown here is derived from an EMBL/GenBank/DDBJ whole genome shotgun (WGS) entry which is preliminary data.</text>
</comment>
<accession>A0A4Y2NX19</accession>